<name>A0A177E251_ALTAL</name>
<dbReference type="Pfam" id="PF00144">
    <property type="entry name" value="Beta-lactamase"/>
    <property type="match status" value="1"/>
</dbReference>
<dbReference type="PANTHER" id="PTHR43283">
    <property type="entry name" value="BETA-LACTAMASE-RELATED"/>
    <property type="match status" value="1"/>
</dbReference>
<dbReference type="AlphaFoldDB" id="A0A177E251"/>
<proteinExistence type="inferred from homology"/>
<keyword evidence="2" id="KW-0378">Hydrolase</keyword>
<feature type="domain" description="Beta-lactamase-related" evidence="3">
    <location>
        <begin position="48"/>
        <end position="395"/>
    </location>
</feature>
<dbReference type="OMA" id="NLAWWID"/>
<evidence type="ECO:0000313" key="4">
    <source>
        <dbReference type="EMBL" id="OAG25541.1"/>
    </source>
</evidence>
<dbReference type="GO" id="GO:0016787">
    <property type="term" value="F:hydrolase activity"/>
    <property type="evidence" value="ECO:0007669"/>
    <property type="project" value="UniProtKB-KW"/>
</dbReference>
<dbReference type="PANTHER" id="PTHR43283:SF17">
    <property type="entry name" value="(LOVD), PUTATIVE (AFU_ORTHOLOGUE AFUA_5G00920)-RELATED"/>
    <property type="match status" value="1"/>
</dbReference>
<dbReference type="KEGG" id="aalt:CC77DRAFT_1037603"/>
<comment type="similarity">
    <text evidence="1">Belongs to the class-A beta-lactamase family.</text>
</comment>
<dbReference type="GeneID" id="29112670"/>
<evidence type="ECO:0000256" key="2">
    <source>
        <dbReference type="ARBA" id="ARBA00022801"/>
    </source>
</evidence>
<reference evidence="4 5" key="1">
    <citation type="submission" date="2016-05" db="EMBL/GenBank/DDBJ databases">
        <title>Comparative analysis of secretome profiles of manganese(II)-oxidizing ascomycete fungi.</title>
        <authorList>
            <consortium name="DOE Joint Genome Institute"/>
            <person name="Zeiner C.A."/>
            <person name="Purvine S.O."/>
            <person name="Zink E.M."/>
            <person name="Wu S."/>
            <person name="Pasa-Tolic L."/>
            <person name="Chaput D.L."/>
            <person name="Haridas S."/>
            <person name="Grigoriev I.V."/>
            <person name="Santelli C.M."/>
            <person name="Hansel C.M."/>
        </authorList>
    </citation>
    <scope>NUCLEOTIDE SEQUENCE [LARGE SCALE GENOMIC DNA]</scope>
    <source>
        <strain evidence="4 5">SRC1lrK2f</strain>
    </source>
</reference>
<protein>
    <submittedName>
        <fullName evidence="4">Putative penicillin-binding protein</fullName>
    </submittedName>
</protein>
<gene>
    <name evidence="4" type="ORF">CC77DRAFT_1037603</name>
</gene>
<organism evidence="4 5">
    <name type="scientific">Alternaria alternata</name>
    <name type="common">Alternaria rot fungus</name>
    <name type="synonym">Torula alternata</name>
    <dbReference type="NCBI Taxonomy" id="5599"/>
    <lineage>
        <taxon>Eukaryota</taxon>
        <taxon>Fungi</taxon>
        <taxon>Dikarya</taxon>
        <taxon>Ascomycota</taxon>
        <taxon>Pezizomycotina</taxon>
        <taxon>Dothideomycetes</taxon>
        <taxon>Pleosporomycetidae</taxon>
        <taxon>Pleosporales</taxon>
        <taxon>Pleosporineae</taxon>
        <taxon>Pleosporaceae</taxon>
        <taxon>Alternaria</taxon>
        <taxon>Alternaria sect. Alternaria</taxon>
        <taxon>Alternaria alternata complex</taxon>
    </lineage>
</organism>
<dbReference type="EMBL" id="KV441470">
    <property type="protein sequence ID" value="OAG25541.1"/>
    <property type="molecule type" value="Genomic_DNA"/>
</dbReference>
<dbReference type="InterPro" id="IPR012338">
    <property type="entry name" value="Beta-lactam/transpept-like"/>
</dbReference>
<evidence type="ECO:0000313" key="5">
    <source>
        <dbReference type="Proteomes" id="UP000077248"/>
    </source>
</evidence>
<sequence>MSASTSFNDAFVSAVTPGPERLLPGVALGAARALGKADISDPEDFLAAYGTLQLDPTSPPVSPETTVWLASCTKLVTTVAALQCVERGLFSLDEPADVDRLLPEWKKPMILTGWAGNEPVLRPAKESITLRRLLTHTSGIGYDFLSPDLMRWRQVRKEGILSMQAPITQCFTTPLLFEPGSGFAYGGGLDLVGLMVARANNCTLEAYMRRNVLDILGMDKTSFYVRHNDIEQKLMPMTTRPAPDADLVSGEASGNPLVQPLNPQDEYGGAGLFSNTEDYLRLLKSLLRNDGKLLDAESMDLMFAPCISSTAQDSLDQTLSVPHIAAIMIPGDAPMGTPGARKWSHALGGLVALEDDADGGLKAGMLRWGGAPNLKWWIDREGGTCGIFATQLSPAGELRHAHLGKMFEREVVAMYA</sequence>
<dbReference type="RefSeq" id="XP_018390962.1">
    <property type="nucleotide sequence ID" value="XM_018527076.1"/>
</dbReference>
<dbReference type="VEuPathDB" id="FungiDB:CC77DRAFT_1037603"/>
<keyword evidence="5" id="KW-1185">Reference proteome</keyword>
<dbReference type="Proteomes" id="UP000077248">
    <property type="component" value="Unassembled WGS sequence"/>
</dbReference>
<evidence type="ECO:0000256" key="1">
    <source>
        <dbReference type="ARBA" id="ARBA00009009"/>
    </source>
</evidence>
<dbReference type="InterPro" id="IPR050789">
    <property type="entry name" value="Diverse_Enzym_Activities"/>
</dbReference>
<dbReference type="SUPFAM" id="SSF56601">
    <property type="entry name" value="beta-lactamase/transpeptidase-like"/>
    <property type="match status" value="1"/>
</dbReference>
<accession>A0A177E251</accession>
<dbReference type="InterPro" id="IPR001466">
    <property type="entry name" value="Beta-lactam-related"/>
</dbReference>
<dbReference type="Gene3D" id="3.40.710.10">
    <property type="entry name" value="DD-peptidase/beta-lactamase superfamily"/>
    <property type="match status" value="1"/>
</dbReference>
<evidence type="ECO:0000259" key="3">
    <source>
        <dbReference type="Pfam" id="PF00144"/>
    </source>
</evidence>